<dbReference type="GO" id="GO:0003677">
    <property type="term" value="F:DNA binding"/>
    <property type="evidence" value="ECO:0007669"/>
    <property type="project" value="UniProtKB-UniRule"/>
</dbReference>
<dbReference type="Proteomes" id="UP000320095">
    <property type="component" value="Unassembled WGS sequence"/>
</dbReference>
<proteinExistence type="predicted"/>
<gene>
    <name evidence="7" type="ORF">EAH80_07370</name>
</gene>
<dbReference type="SUPFAM" id="SSF46689">
    <property type="entry name" value="Homeodomain-like"/>
    <property type="match status" value="1"/>
</dbReference>
<dbReference type="PANTHER" id="PTHR47506:SF7">
    <property type="entry name" value="TRANSCRIPTIONAL REGULATORY PROTEIN"/>
    <property type="match status" value="1"/>
</dbReference>
<dbReference type="Gene3D" id="1.10.10.60">
    <property type="entry name" value="Homeodomain-like"/>
    <property type="match status" value="1"/>
</dbReference>
<protein>
    <submittedName>
        <fullName evidence="7">TetR/AcrR family transcriptional regulator</fullName>
    </submittedName>
</protein>
<accession>A0A502EDQ1</accession>
<dbReference type="Gene3D" id="1.10.357.10">
    <property type="entry name" value="Tetracycline Repressor, domain 2"/>
    <property type="match status" value="1"/>
</dbReference>
<evidence type="ECO:0000256" key="2">
    <source>
        <dbReference type="ARBA" id="ARBA00023125"/>
    </source>
</evidence>
<dbReference type="AlphaFoldDB" id="A0A502EDQ1"/>
<dbReference type="PROSITE" id="PS50977">
    <property type="entry name" value="HTH_TETR_2"/>
    <property type="match status" value="1"/>
</dbReference>
<dbReference type="PANTHER" id="PTHR47506">
    <property type="entry name" value="TRANSCRIPTIONAL REGULATORY PROTEIN"/>
    <property type="match status" value="1"/>
</dbReference>
<evidence type="ECO:0000313" key="7">
    <source>
        <dbReference type="EMBL" id="TPG35855.1"/>
    </source>
</evidence>
<keyword evidence="1" id="KW-0805">Transcription regulation</keyword>
<evidence type="ECO:0000259" key="6">
    <source>
        <dbReference type="PROSITE" id="PS50977"/>
    </source>
</evidence>
<feature type="domain" description="HTH tetR-type" evidence="6">
    <location>
        <begin position="7"/>
        <end position="67"/>
    </location>
</feature>
<dbReference type="InterPro" id="IPR036271">
    <property type="entry name" value="Tet_transcr_reg_TetR-rel_C_sf"/>
</dbReference>
<evidence type="ECO:0000256" key="5">
    <source>
        <dbReference type="SAM" id="MobiDB-lite"/>
    </source>
</evidence>
<organism evidence="7 8">
    <name type="scientific">Mycolicibacterium hodleri</name>
    <dbReference type="NCBI Taxonomy" id="49897"/>
    <lineage>
        <taxon>Bacteria</taxon>
        <taxon>Bacillati</taxon>
        <taxon>Actinomycetota</taxon>
        <taxon>Actinomycetes</taxon>
        <taxon>Mycobacteriales</taxon>
        <taxon>Mycobacteriaceae</taxon>
        <taxon>Mycolicibacterium</taxon>
    </lineage>
</organism>
<dbReference type="SUPFAM" id="SSF48498">
    <property type="entry name" value="Tetracyclin repressor-like, C-terminal domain"/>
    <property type="match status" value="1"/>
</dbReference>
<comment type="caution">
    <text evidence="7">The sequence shown here is derived from an EMBL/GenBank/DDBJ whole genome shotgun (WGS) entry which is preliminary data.</text>
</comment>
<evidence type="ECO:0000256" key="3">
    <source>
        <dbReference type="ARBA" id="ARBA00023163"/>
    </source>
</evidence>
<keyword evidence="8" id="KW-1185">Reference proteome</keyword>
<name>A0A502EDQ1_9MYCO</name>
<evidence type="ECO:0000313" key="8">
    <source>
        <dbReference type="Proteomes" id="UP000320095"/>
    </source>
</evidence>
<reference evidence="7 8" key="1">
    <citation type="journal article" date="2019" name="Environ. Microbiol.">
        <title>Species interactions and distinct microbial communities in high Arctic permafrost affected cryosols are associated with the CH4 and CO2 gas fluxes.</title>
        <authorList>
            <person name="Altshuler I."/>
            <person name="Hamel J."/>
            <person name="Turney S."/>
            <person name="Magnuson E."/>
            <person name="Levesque R."/>
            <person name="Greer C."/>
            <person name="Whyte L.G."/>
        </authorList>
    </citation>
    <scope>NUCLEOTIDE SEQUENCE [LARGE SCALE GENOMIC DNA]</scope>
    <source>
        <strain evidence="7 8">S5.20</strain>
    </source>
</reference>
<dbReference type="InterPro" id="IPR001647">
    <property type="entry name" value="HTH_TetR"/>
</dbReference>
<dbReference type="EMBL" id="RCZG01000002">
    <property type="protein sequence ID" value="TPG35855.1"/>
    <property type="molecule type" value="Genomic_DNA"/>
</dbReference>
<keyword evidence="3" id="KW-0804">Transcription</keyword>
<keyword evidence="2 4" id="KW-0238">DNA-binding</keyword>
<evidence type="ECO:0000256" key="1">
    <source>
        <dbReference type="ARBA" id="ARBA00023015"/>
    </source>
</evidence>
<dbReference type="PRINTS" id="PR00455">
    <property type="entry name" value="HTHTETR"/>
</dbReference>
<sequence length="201" mass="21232">MSQQEKDRSHQRIVASAARLMRERGLDGAGVAEVMKDAGMTAGGFYRHFASKDDLAAAAVGAAFEQTLARFDAHDEHAQTVDTVAEFERFYLSESHVDNPGYGCPIAALAGELSRSPALETPMTAGVEATIARLTAGRSGSPRDDRAEAAARLAMMAGAVAIARASDPVTAQFVLGSVRERLGLDDPTPPRRTGSNQGDES</sequence>
<dbReference type="Pfam" id="PF00440">
    <property type="entry name" value="TetR_N"/>
    <property type="match status" value="1"/>
</dbReference>
<feature type="DNA-binding region" description="H-T-H motif" evidence="4">
    <location>
        <begin position="30"/>
        <end position="49"/>
    </location>
</feature>
<evidence type="ECO:0000256" key="4">
    <source>
        <dbReference type="PROSITE-ProRule" id="PRU00335"/>
    </source>
</evidence>
<dbReference type="InterPro" id="IPR009057">
    <property type="entry name" value="Homeodomain-like_sf"/>
</dbReference>
<feature type="region of interest" description="Disordered" evidence="5">
    <location>
        <begin position="178"/>
        <end position="201"/>
    </location>
</feature>